<dbReference type="RefSeq" id="WP_189210488.1">
    <property type="nucleotide sequence ID" value="NZ_BMRB01000002.1"/>
</dbReference>
<feature type="signal peptide" evidence="1">
    <location>
        <begin position="1"/>
        <end position="28"/>
    </location>
</feature>
<dbReference type="EMBL" id="BMRB01000002">
    <property type="protein sequence ID" value="GGS29799.1"/>
    <property type="molecule type" value="Genomic_DNA"/>
</dbReference>
<comment type="caution">
    <text evidence="2">The sequence shown here is derived from an EMBL/GenBank/DDBJ whole genome shotgun (WGS) entry which is preliminary data.</text>
</comment>
<keyword evidence="1" id="KW-0732">Signal</keyword>
<evidence type="ECO:0000313" key="3">
    <source>
        <dbReference type="Proteomes" id="UP000660680"/>
    </source>
</evidence>
<feature type="chain" id="PRO_5037620094" evidence="1">
    <location>
        <begin position="29"/>
        <end position="131"/>
    </location>
</feature>
<name>A0A918GFF9_9PSEU</name>
<keyword evidence="3" id="KW-1185">Reference proteome</keyword>
<evidence type="ECO:0000313" key="2">
    <source>
        <dbReference type="EMBL" id="GGS29799.1"/>
    </source>
</evidence>
<sequence>MSRQRVPRLAVIGLLVVALVGLGGSAVAATRTAEAGVQACKDVTSPGGAKVRFCWAYGEGTDFAGGRLPMWLVSGEVFGASFGQVQWVTADGRAVWQSTARPTFVEYFTWASERLRFRACNVNGCGAWVSA</sequence>
<reference evidence="2" key="1">
    <citation type="journal article" date="2014" name="Int. J. Syst. Evol. Microbiol.">
        <title>Complete genome sequence of Corynebacterium casei LMG S-19264T (=DSM 44701T), isolated from a smear-ripened cheese.</title>
        <authorList>
            <consortium name="US DOE Joint Genome Institute (JGI-PGF)"/>
            <person name="Walter F."/>
            <person name="Albersmeier A."/>
            <person name="Kalinowski J."/>
            <person name="Ruckert C."/>
        </authorList>
    </citation>
    <scope>NUCLEOTIDE SEQUENCE</scope>
    <source>
        <strain evidence="2">JCM 3276</strain>
    </source>
</reference>
<proteinExistence type="predicted"/>
<accession>A0A918GFF9</accession>
<evidence type="ECO:0000256" key="1">
    <source>
        <dbReference type="SAM" id="SignalP"/>
    </source>
</evidence>
<reference evidence="2" key="2">
    <citation type="submission" date="2020-09" db="EMBL/GenBank/DDBJ databases">
        <authorList>
            <person name="Sun Q."/>
            <person name="Ohkuma M."/>
        </authorList>
    </citation>
    <scope>NUCLEOTIDE SEQUENCE</scope>
    <source>
        <strain evidence="2">JCM 3276</strain>
    </source>
</reference>
<dbReference type="AlphaFoldDB" id="A0A918GFF9"/>
<organism evidence="2 3">
    <name type="scientific">Actinokineospora fastidiosa</name>
    <dbReference type="NCBI Taxonomy" id="1816"/>
    <lineage>
        <taxon>Bacteria</taxon>
        <taxon>Bacillati</taxon>
        <taxon>Actinomycetota</taxon>
        <taxon>Actinomycetes</taxon>
        <taxon>Pseudonocardiales</taxon>
        <taxon>Pseudonocardiaceae</taxon>
        <taxon>Actinokineospora</taxon>
    </lineage>
</organism>
<protein>
    <submittedName>
        <fullName evidence="2">Uncharacterized protein</fullName>
    </submittedName>
</protein>
<dbReference type="Proteomes" id="UP000660680">
    <property type="component" value="Unassembled WGS sequence"/>
</dbReference>
<gene>
    <name evidence="2" type="ORF">GCM10010171_23940</name>
</gene>